<protein>
    <submittedName>
        <fullName evidence="4">Methyltransferase domain-containing protein</fullName>
    </submittedName>
</protein>
<dbReference type="SUPFAM" id="SSF53335">
    <property type="entry name" value="S-adenosyl-L-methionine-dependent methyltransferases"/>
    <property type="match status" value="1"/>
</dbReference>
<keyword evidence="1 4" id="KW-0489">Methyltransferase</keyword>
<evidence type="ECO:0000256" key="2">
    <source>
        <dbReference type="ARBA" id="ARBA00022679"/>
    </source>
</evidence>
<reference evidence="4" key="1">
    <citation type="submission" date="2023-07" db="EMBL/GenBank/DDBJ databases">
        <title>Brevundimonas soil sp. nov., isolated from the soil of chemical plant.</title>
        <authorList>
            <person name="Wu N."/>
        </authorList>
    </citation>
    <scope>NUCLEOTIDE SEQUENCE</scope>
    <source>
        <strain evidence="4">XZ-24</strain>
    </source>
</reference>
<keyword evidence="2" id="KW-0808">Transferase</keyword>
<evidence type="ECO:0000313" key="5">
    <source>
        <dbReference type="Proteomes" id="UP001169063"/>
    </source>
</evidence>
<accession>A0ABT8SN87</accession>
<dbReference type="Pfam" id="PF08241">
    <property type="entry name" value="Methyltransf_11"/>
    <property type="match status" value="1"/>
</dbReference>
<sequence length="290" mass="31214">MSAPSIFDARLRRLRLERAARMGVDADFLRARAADAAVDALSAILRDFGVAVDMTARTDAFEEALKGSPAESRVGTLIRADLTPPPGGVALDPERLALAPESVDLIVSLMGLHVVDDLPGALVQIRRALRPDGLFYGAFLGGRSLWQLREVLAEAEMTITGGAAFRVGPMADAQDAAGLLQRAGFALPVTATDRFTVRYASPLHLIRDLRAMGETFAARQRGPALRREVIALAAQLYTERHAEADRRIPAAFEIVSLSGWAPHPDQQKPLRPGSAKARLADALGVRETKV</sequence>
<dbReference type="InterPro" id="IPR013216">
    <property type="entry name" value="Methyltransf_11"/>
</dbReference>
<feature type="domain" description="Methyltransferase type 11" evidence="3">
    <location>
        <begin position="89"/>
        <end position="136"/>
    </location>
</feature>
<dbReference type="PANTHER" id="PTHR13090:SF1">
    <property type="entry name" value="ARGININE-HYDROXYLASE NDUFAF5, MITOCHONDRIAL"/>
    <property type="match status" value="1"/>
</dbReference>
<dbReference type="InterPro" id="IPR029063">
    <property type="entry name" value="SAM-dependent_MTases_sf"/>
</dbReference>
<dbReference type="Gene3D" id="3.40.50.150">
    <property type="entry name" value="Vaccinia Virus protein VP39"/>
    <property type="match status" value="1"/>
</dbReference>
<dbReference type="RefSeq" id="WP_302110471.1">
    <property type="nucleotide sequence ID" value="NZ_JAUKTR010000005.1"/>
</dbReference>
<dbReference type="EMBL" id="JAUKTR010000005">
    <property type="protein sequence ID" value="MDO1560040.1"/>
    <property type="molecule type" value="Genomic_DNA"/>
</dbReference>
<gene>
    <name evidence="4" type="ORF">Q0812_11440</name>
</gene>
<comment type="caution">
    <text evidence="4">The sequence shown here is derived from an EMBL/GenBank/DDBJ whole genome shotgun (WGS) entry which is preliminary data.</text>
</comment>
<dbReference type="PANTHER" id="PTHR13090">
    <property type="entry name" value="ARGININE-HYDROXYLASE NDUFAF5, MITOCHONDRIAL"/>
    <property type="match status" value="1"/>
</dbReference>
<evidence type="ECO:0000256" key="1">
    <source>
        <dbReference type="ARBA" id="ARBA00022603"/>
    </source>
</evidence>
<evidence type="ECO:0000313" key="4">
    <source>
        <dbReference type="EMBL" id="MDO1560040.1"/>
    </source>
</evidence>
<evidence type="ECO:0000259" key="3">
    <source>
        <dbReference type="Pfam" id="PF08241"/>
    </source>
</evidence>
<dbReference type="GO" id="GO:0032259">
    <property type="term" value="P:methylation"/>
    <property type="evidence" value="ECO:0007669"/>
    <property type="project" value="UniProtKB-KW"/>
</dbReference>
<organism evidence="4 5">
    <name type="scientific">Peiella sedimenti</name>
    <dbReference type="NCBI Taxonomy" id="3061083"/>
    <lineage>
        <taxon>Bacteria</taxon>
        <taxon>Pseudomonadati</taxon>
        <taxon>Pseudomonadota</taxon>
        <taxon>Alphaproteobacteria</taxon>
        <taxon>Caulobacterales</taxon>
        <taxon>Caulobacteraceae</taxon>
        <taxon>Peiella</taxon>
    </lineage>
</organism>
<dbReference type="InterPro" id="IPR050602">
    <property type="entry name" value="Malonyl-ACP_OMT"/>
</dbReference>
<dbReference type="GO" id="GO:0008168">
    <property type="term" value="F:methyltransferase activity"/>
    <property type="evidence" value="ECO:0007669"/>
    <property type="project" value="UniProtKB-KW"/>
</dbReference>
<name>A0ABT8SN87_9CAUL</name>
<proteinExistence type="predicted"/>
<keyword evidence="5" id="KW-1185">Reference proteome</keyword>
<dbReference type="Proteomes" id="UP001169063">
    <property type="component" value="Unassembled WGS sequence"/>
</dbReference>